<accession>J3NY72</accession>
<dbReference type="OrthoDB" id="1920326at2759"/>
<dbReference type="GO" id="GO:0003676">
    <property type="term" value="F:nucleic acid binding"/>
    <property type="evidence" value="ECO:0007669"/>
    <property type="project" value="InterPro"/>
</dbReference>
<dbReference type="FunFam" id="3.30.420.10:FF:000100">
    <property type="entry name" value="3'-5' exonuclease/helicase (Wrn), putative"/>
    <property type="match status" value="1"/>
</dbReference>
<dbReference type="GO" id="GO:0005737">
    <property type="term" value="C:cytoplasm"/>
    <property type="evidence" value="ECO:0007669"/>
    <property type="project" value="TreeGrafter"/>
</dbReference>
<dbReference type="InterPro" id="IPR051132">
    <property type="entry name" value="3-5_Exonuclease_domain"/>
</dbReference>
<proteinExistence type="predicted"/>
<dbReference type="STRING" id="644352.J3NY72"/>
<feature type="compositionally biased region" description="Acidic residues" evidence="3">
    <location>
        <begin position="416"/>
        <end position="461"/>
    </location>
</feature>
<dbReference type="RefSeq" id="XP_009222305.1">
    <property type="nucleotide sequence ID" value="XM_009224041.1"/>
</dbReference>
<dbReference type="EnsemblFungi" id="EJT76305">
    <property type="protein sequence ID" value="EJT76305"/>
    <property type="gene ID" value="GGTG_06225"/>
</dbReference>
<sequence>MNHGLKSRGLVAARPALASAAPMMSQHAAVQNQQHQQHQQLSAFTAAPRLTSHAMAVKGPHPPGWRLWHSSNGIKFGLLQSQQCPHMLEHSLATHRALHTISSGTSWEVESVESGLLQAVNEEDPVPSDQAQSASDDPLVEGYEAAEEDFAEDEEPPATTLEYKFPPEAFREAKRAATESRESYWSYTFYRGPGGKKVKVHYCRSRATTEQVCQYFLDETILGFDLEWALDANRYSGPRRNVSLIQLASPSRIALFHVALFPPNEDVTVVAPTLRRIMEDPAITKCGVSIKADCTRLRNFLKIDSRGVFELSHLFRLVKYSRTGETNLINKRLVSLAEQTLTTLGLPLYKGIDVRWSQWWKSPLQMDQILYSASDAYAAIQIYDVLEQQRQNLHPTPPRPYHVEHDLPIRLAEPDLSTDPDEANEELVGEGEEEEAVVDEDEHVVEEEQEEEEEEEEDEFLVAEDELAVEEELEEARVEEEELVEEEDSAVEQEVAEEYELAAEQVGDGLAEPFAEEAAGFLEESSAGWEDAGLEAAQQLSAPEFEAVSHDTKPTRKTKSTKTTTKRQKEERLHDERLLAAEEWLEQYQDSLNSSTTTTTTSSTMTASTKTTTTTTTTVTTTRRPRAPKAALRAYRVWLDNPDLDPAAVAALVRDPPLQPDAVLGYILEAVRAERLPYDRGRLCAEVLDRAPPSLLSRYARLDREARACGGGGEAGEEDGYAADE</sequence>
<dbReference type="InterPro" id="IPR002562">
    <property type="entry name" value="3'-5'_exonuclease_dom"/>
</dbReference>
<dbReference type="GO" id="GO:0008408">
    <property type="term" value="F:3'-5' exonuclease activity"/>
    <property type="evidence" value="ECO:0007669"/>
    <property type="project" value="InterPro"/>
</dbReference>
<dbReference type="eggNOG" id="KOG4373">
    <property type="taxonomic scope" value="Eukaryota"/>
</dbReference>
<feature type="domain" description="3'-5' exonuclease" evidence="4">
    <location>
        <begin position="200"/>
        <end position="391"/>
    </location>
</feature>
<dbReference type="SUPFAM" id="SSF53098">
    <property type="entry name" value="Ribonuclease H-like"/>
    <property type="match status" value="1"/>
</dbReference>
<reference evidence="5" key="3">
    <citation type="submission" date="2010-09" db="EMBL/GenBank/DDBJ databases">
        <title>Annotation of Gaeumannomyces graminis var. tritici R3-111a-1.</title>
        <authorList>
            <consortium name="The Broad Institute Genome Sequencing Platform"/>
            <person name="Ma L.-J."/>
            <person name="Dead R."/>
            <person name="Young S.K."/>
            <person name="Zeng Q."/>
            <person name="Gargeya S."/>
            <person name="Fitzgerald M."/>
            <person name="Haas B."/>
            <person name="Abouelleil A."/>
            <person name="Alvarado L."/>
            <person name="Arachchi H.M."/>
            <person name="Berlin A."/>
            <person name="Brown A."/>
            <person name="Chapman S.B."/>
            <person name="Chen Z."/>
            <person name="Dunbar C."/>
            <person name="Freedman E."/>
            <person name="Gearin G."/>
            <person name="Gellesch M."/>
            <person name="Goldberg J."/>
            <person name="Griggs A."/>
            <person name="Gujja S."/>
            <person name="Heiman D."/>
            <person name="Howarth C."/>
            <person name="Larson L."/>
            <person name="Lui A."/>
            <person name="MacDonald P.J.P."/>
            <person name="Mehta T."/>
            <person name="Montmayeur A."/>
            <person name="Murphy C."/>
            <person name="Neiman D."/>
            <person name="Pearson M."/>
            <person name="Priest M."/>
            <person name="Roberts A."/>
            <person name="Saif S."/>
            <person name="Shea T."/>
            <person name="Shenoy N."/>
            <person name="Sisk P."/>
            <person name="Stolte C."/>
            <person name="Sykes S."/>
            <person name="Yandava C."/>
            <person name="Wortman J."/>
            <person name="Nusbaum C."/>
            <person name="Birren B."/>
        </authorList>
    </citation>
    <scope>NUCLEOTIDE SEQUENCE</scope>
    <source>
        <strain evidence="5">R3-111a-1</strain>
    </source>
</reference>
<dbReference type="EMBL" id="GL385397">
    <property type="protein sequence ID" value="EJT76305.1"/>
    <property type="molecule type" value="Genomic_DNA"/>
</dbReference>
<name>J3NY72_GAET3</name>
<dbReference type="InterPro" id="IPR036397">
    <property type="entry name" value="RNaseH_sf"/>
</dbReference>
<evidence type="ECO:0000313" key="5">
    <source>
        <dbReference type="EMBL" id="EJT76305.1"/>
    </source>
</evidence>
<keyword evidence="1" id="KW-0540">Nuclease</keyword>
<dbReference type="Pfam" id="PF01612">
    <property type="entry name" value="DNA_pol_A_exo1"/>
    <property type="match status" value="1"/>
</dbReference>
<reference evidence="6" key="4">
    <citation type="journal article" date="2015" name="G3 (Bethesda)">
        <title>Genome sequences of three phytopathogenic species of the Magnaporthaceae family of fungi.</title>
        <authorList>
            <person name="Okagaki L.H."/>
            <person name="Nunes C.C."/>
            <person name="Sailsbery J."/>
            <person name="Clay B."/>
            <person name="Brown D."/>
            <person name="John T."/>
            <person name="Oh Y."/>
            <person name="Young N."/>
            <person name="Fitzgerald M."/>
            <person name="Haas B.J."/>
            <person name="Zeng Q."/>
            <person name="Young S."/>
            <person name="Adiconis X."/>
            <person name="Fan L."/>
            <person name="Levin J.Z."/>
            <person name="Mitchell T.K."/>
            <person name="Okubara P.A."/>
            <person name="Farman M.L."/>
            <person name="Kohn L.M."/>
            <person name="Birren B."/>
            <person name="Ma L.-J."/>
            <person name="Dean R.A."/>
        </authorList>
    </citation>
    <scope>NUCLEOTIDE SEQUENCE</scope>
    <source>
        <strain evidence="6">R3-111a-1</strain>
    </source>
</reference>
<dbReference type="GO" id="GO:0005634">
    <property type="term" value="C:nucleus"/>
    <property type="evidence" value="ECO:0007669"/>
    <property type="project" value="TreeGrafter"/>
</dbReference>
<feature type="region of interest" description="Disordered" evidence="3">
    <location>
        <begin position="546"/>
        <end position="572"/>
    </location>
</feature>
<evidence type="ECO:0000256" key="1">
    <source>
        <dbReference type="ARBA" id="ARBA00022722"/>
    </source>
</evidence>
<feature type="region of interest" description="Disordered" evidence="3">
    <location>
        <begin position="412"/>
        <end position="461"/>
    </location>
</feature>
<organism evidence="5">
    <name type="scientific">Gaeumannomyces tritici (strain R3-111a-1)</name>
    <name type="common">Wheat and barley take-all root rot fungus</name>
    <name type="synonym">Gaeumannomyces graminis var. tritici</name>
    <dbReference type="NCBI Taxonomy" id="644352"/>
    <lineage>
        <taxon>Eukaryota</taxon>
        <taxon>Fungi</taxon>
        <taxon>Dikarya</taxon>
        <taxon>Ascomycota</taxon>
        <taxon>Pezizomycotina</taxon>
        <taxon>Sordariomycetes</taxon>
        <taxon>Sordariomycetidae</taxon>
        <taxon>Magnaporthales</taxon>
        <taxon>Magnaporthaceae</taxon>
        <taxon>Gaeumannomyces</taxon>
    </lineage>
</organism>
<protein>
    <recommendedName>
        <fullName evidence="4">3'-5' exonuclease domain-containing protein</fullName>
    </recommendedName>
</protein>
<dbReference type="CDD" id="cd06141">
    <property type="entry name" value="WRN_exo"/>
    <property type="match status" value="1"/>
</dbReference>
<keyword evidence="2" id="KW-0378">Hydrolase</keyword>
<feature type="region of interest" description="Disordered" evidence="3">
    <location>
        <begin position="592"/>
        <end position="626"/>
    </location>
</feature>
<dbReference type="Gene3D" id="3.30.420.10">
    <property type="entry name" value="Ribonuclease H-like superfamily/Ribonuclease H"/>
    <property type="match status" value="1"/>
</dbReference>
<dbReference type="GeneID" id="20346683"/>
<dbReference type="HOGENOM" id="CLU_016103_0_0_1"/>
<dbReference type="GO" id="GO:0006139">
    <property type="term" value="P:nucleobase-containing compound metabolic process"/>
    <property type="evidence" value="ECO:0007669"/>
    <property type="project" value="InterPro"/>
</dbReference>
<dbReference type="Proteomes" id="UP000006039">
    <property type="component" value="Unassembled WGS sequence"/>
</dbReference>
<evidence type="ECO:0000256" key="2">
    <source>
        <dbReference type="ARBA" id="ARBA00022801"/>
    </source>
</evidence>
<evidence type="ECO:0000313" key="7">
    <source>
        <dbReference type="Proteomes" id="UP000006039"/>
    </source>
</evidence>
<evidence type="ECO:0000259" key="4">
    <source>
        <dbReference type="SMART" id="SM00474"/>
    </source>
</evidence>
<dbReference type="InterPro" id="IPR012337">
    <property type="entry name" value="RNaseH-like_sf"/>
</dbReference>
<evidence type="ECO:0000256" key="3">
    <source>
        <dbReference type="SAM" id="MobiDB-lite"/>
    </source>
</evidence>
<dbReference type="VEuPathDB" id="FungiDB:GGTG_06225"/>
<reference evidence="5" key="2">
    <citation type="submission" date="2010-07" db="EMBL/GenBank/DDBJ databases">
        <authorList>
            <consortium name="The Broad Institute Genome Sequencing Platform"/>
            <consortium name="Broad Institute Genome Sequencing Center for Infectious Disease"/>
            <person name="Ma L.-J."/>
            <person name="Dead R."/>
            <person name="Young S."/>
            <person name="Zeng Q."/>
            <person name="Koehrsen M."/>
            <person name="Alvarado L."/>
            <person name="Berlin A."/>
            <person name="Chapman S.B."/>
            <person name="Chen Z."/>
            <person name="Freedman E."/>
            <person name="Gellesch M."/>
            <person name="Goldberg J."/>
            <person name="Griggs A."/>
            <person name="Gujja S."/>
            <person name="Heilman E.R."/>
            <person name="Heiman D."/>
            <person name="Hepburn T."/>
            <person name="Howarth C."/>
            <person name="Jen D."/>
            <person name="Larson L."/>
            <person name="Mehta T."/>
            <person name="Neiman D."/>
            <person name="Pearson M."/>
            <person name="Roberts A."/>
            <person name="Saif S."/>
            <person name="Shea T."/>
            <person name="Shenoy N."/>
            <person name="Sisk P."/>
            <person name="Stolte C."/>
            <person name="Sykes S."/>
            <person name="Walk T."/>
            <person name="White J."/>
            <person name="Yandava C."/>
            <person name="Haas B."/>
            <person name="Nusbaum C."/>
            <person name="Birren B."/>
        </authorList>
    </citation>
    <scope>NUCLEOTIDE SEQUENCE</scope>
    <source>
        <strain evidence="5">R3-111a-1</strain>
    </source>
</reference>
<gene>
    <name evidence="6" type="primary">20346683</name>
    <name evidence="5" type="ORF">GGTG_06225</name>
</gene>
<keyword evidence="7" id="KW-1185">Reference proteome</keyword>
<feature type="compositionally biased region" description="Low complexity" evidence="3">
    <location>
        <begin position="594"/>
        <end position="626"/>
    </location>
</feature>
<evidence type="ECO:0000313" key="6">
    <source>
        <dbReference type="EnsemblFungi" id="EJT76305"/>
    </source>
</evidence>
<feature type="compositionally biased region" description="Basic residues" evidence="3">
    <location>
        <begin position="555"/>
        <end position="566"/>
    </location>
</feature>
<dbReference type="SMART" id="SM00474">
    <property type="entry name" value="35EXOc"/>
    <property type="match status" value="1"/>
</dbReference>
<dbReference type="AlphaFoldDB" id="J3NY72"/>
<reference evidence="6" key="5">
    <citation type="submission" date="2018-04" db="UniProtKB">
        <authorList>
            <consortium name="EnsemblFungi"/>
        </authorList>
    </citation>
    <scope>IDENTIFICATION</scope>
    <source>
        <strain evidence="6">R3-111a-1</strain>
    </source>
</reference>
<dbReference type="PANTHER" id="PTHR13620:SF104">
    <property type="entry name" value="EXONUCLEASE 3'-5' DOMAIN-CONTAINING PROTEIN 2"/>
    <property type="match status" value="1"/>
</dbReference>
<reference evidence="7" key="1">
    <citation type="submission" date="2010-07" db="EMBL/GenBank/DDBJ databases">
        <title>The genome sequence of Gaeumannomyces graminis var. tritici strain R3-111a-1.</title>
        <authorList>
            <consortium name="The Broad Institute Genome Sequencing Platform"/>
            <person name="Ma L.-J."/>
            <person name="Dead R."/>
            <person name="Young S."/>
            <person name="Zeng Q."/>
            <person name="Koehrsen M."/>
            <person name="Alvarado L."/>
            <person name="Berlin A."/>
            <person name="Chapman S.B."/>
            <person name="Chen Z."/>
            <person name="Freedman E."/>
            <person name="Gellesch M."/>
            <person name="Goldberg J."/>
            <person name="Griggs A."/>
            <person name="Gujja S."/>
            <person name="Heilman E.R."/>
            <person name="Heiman D."/>
            <person name="Hepburn T."/>
            <person name="Howarth C."/>
            <person name="Jen D."/>
            <person name="Larson L."/>
            <person name="Mehta T."/>
            <person name="Neiman D."/>
            <person name="Pearson M."/>
            <person name="Roberts A."/>
            <person name="Saif S."/>
            <person name="Shea T."/>
            <person name="Shenoy N."/>
            <person name="Sisk P."/>
            <person name="Stolte C."/>
            <person name="Sykes S."/>
            <person name="Walk T."/>
            <person name="White J."/>
            <person name="Yandava C."/>
            <person name="Haas B."/>
            <person name="Nusbaum C."/>
            <person name="Birren B."/>
        </authorList>
    </citation>
    <scope>NUCLEOTIDE SEQUENCE [LARGE SCALE GENOMIC DNA]</scope>
    <source>
        <strain evidence="7">R3-111a-1</strain>
    </source>
</reference>
<dbReference type="PANTHER" id="PTHR13620">
    <property type="entry name" value="3-5 EXONUCLEASE"/>
    <property type="match status" value="1"/>
</dbReference>